<evidence type="ECO:0000313" key="3">
    <source>
        <dbReference type="EMBL" id="GKU75302.1"/>
    </source>
</evidence>
<protein>
    <submittedName>
        <fullName evidence="3">Uncharacterized protein</fullName>
    </submittedName>
</protein>
<sequence length="274" mass="29273">MNMPTTDYNQQLLCYLQNWRQLLEQWTAMAAGSPFLTGPPVLPTAPAGGQFIPPMGPFMQFLPPMPFMPPIPSTPMGPPTPTVSPAPGDYAQQLFSHLQAWRQYLEQATGAQPAPMQATTAPAGDGGKTGAQPWPDVPIPPDDEYASKGIPKSADGTGSNSTWPPKLVSRAPSKYHQSQLTAVGSEPAATPFDGPNVDILREPFQMADPTTLAARPDASRPISEAIARPEVGSAFVRTMNSVDHTTLPQATPRSLFSTPGASESFREVGEIRSP</sequence>
<evidence type="ECO:0000256" key="1">
    <source>
        <dbReference type="SAM" id="MobiDB-lite"/>
    </source>
</evidence>
<comment type="caution">
    <text evidence="3">The sequence shown here is derived from an EMBL/GenBank/DDBJ whole genome shotgun (WGS) entry which is preliminary data.</text>
</comment>
<accession>A0AA37PT04</accession>
<evidence type="ECO:0000313" key="2">
    <source>
        <dbReference type="EMBL" id="GBG35742.1"/>
    </source>
</evidence>
<reference evidence="3" key="3">
    <citation type="journal article" date="2022" name="Microbiol. Resour. Announc.">
        <title>Draft Genome Sequences of Eight Mycobacterium montefiorense Strains Isolated from Salamanders in Captivity.</title>
        <authorList>
            <person name="Komine T."/>
            <person name="Ihara H."/>
            <person name="Fukano H."/>
            <person name="Hoshino Y."/>
            <person name="Kurata O."/>
            <person name="Wada S."/>
        </authorList>
    </citation>
    <scope>NUCLEOTIDE SEQUENCE</scope>
    <source>
        <strain evidence="3">NJB18185</strain>
    </source>
</reference>
<feature type="region of interest" description="Disordered" evidence="1">
    <location>
        <begin position="244"/>
        <end position="274"/>
    </location>
</feature>
<dbReference type="EMBL" id="BQYH01000074">
    <property type="protein sequence ID" value="GKU75302.1"/>
    <property type="molecule type" value="Genomic_DNA"/>
</dbReference>
<feature type="compositionally biased region" description="Polar residues" evidence="1">
    <location>
        <begin position="244"/>
        <end position="261"/>
    </location>
</feature>
<evidence type="ECO:0000313" key="5">
    <source>
        <dbReference type="Proteomes" id="UP001139505"/>
    </source>
</evidence>
<dbReference type="Proteomes" id="UP000245060">
    <property type="component" value="Unassembled WGS sequence"/>
</dbReference>
<reference evidence="3" key="4">
    <citation type="submission" date="2022-04" db="EMBL/GenBank/DDBJ databases">
        <authorList>
            <person name="Komine T."/>
            <person name="Fukano H."/>
            <person name="Wada S."/>
        </authorList>
    </citation>
    <scope>NUCLEOTIDE SEQUENCE</scope>
    <source>
        <strain evidence="3">NJB18185</strain>
    </source>
</reference>
<gene>
    <name evidence="2" type="ORF">MmonteBS_01140</name>
    <name evidence="3" type="ORF">NJB18185_50730</name>
</gene>
<evidence type="ECO:0000313" key="4">
    <source>
        <dbReference type="Proteomes" id="UP000245060"/>
    </source>
</evidence>
<keyword evidence="4" id="KW-1185">Reference proteome</keyword>
<reference evidence="4" key="2">
    <citation type="submission" date="2018-04" db="EMBL/GenBank/DDBJ databases">
        <title>Draft genome sequence of Mycobacterium montefiorense isolated from Japanese black salamander.</title>
        <authorList>
            <person name="Fukano H."/>
            <person name="Yoshida M."/>
            <person name="Shimizu A."/>
            <person name="Iwao H."/>
            <person name="Kurata O."/>
            <person name="Katayama Y."/>
            <person name="Omatsu T."/>
            <person name="Mizutani T."/>
            <person name="Wada S."/>
            <person name="Hoshino Y."/>
        </authorList>
    </citation>
    <scope>NUCLEOTIDE SEQUENCE [LARGE SCALE GENOMIC DNA]</scope>
    <source>
        <strain evidence="4">BS</strain>
    </source>
</reference>
<name>A0AA37PT04_9MYCO</name>
<reference evidence="2" key="1">
    <citation type="journal article" date="2018" name="Genome Announc.">
        <title>Draft Genome Sequence of Mycobacterium montefiorense Isolated from Japanese Black Salamander (Hynobius nigrescens).</title>
        <authorList>
            <person name="Fukano H."/>
            <person name="Yoshida M."/>
            <person name="Shimizu A."/>
            <person name="Iwao H."/>
            <person name="Katayama Y."/>
            <person name="Omatsu T."/>
            <person name="Mizutani T."/>
            <person name="Kurata O."/>
            <person name="Wada S."/>
            <person name="Hoshino Y."/>
        </authorList>
    </citation>
    <scope>NUCLEOTIDE SEQUENCE</scope>
    <source>
        <strain evidence="2">BS</strain>
    </source>
</reference>
<dbReference type="AlphaFoldDB" id="A0AA37PT04"/>
<proteinExistence type="predicted"/>
<feature type="compositionally biased region" description="Basic and acidic residues" evidence="1">
    <location>
        <begin position="264"/>
        <end position="274"/>
    </location>
</feature>
<dbReference type="Proteomes" id="UP001139505">
    <property type="component" value="Unassembled WGS sequence"/>
</dbReference>
<organism evidence="3 5">
    <name type="scientific">Mycobacterium montefiorense</name>
    <dbReference type="NCBI Taxonomy" id="154654"/>
    <lineage>
        <taxon>Bacteria</taxon>
        <taxon>Bacillati</taxon>
        <taxon>Actinomycetota</taxon>
        <taxon>Actinomycetes</taxon>
        <taxon>Mycobacteriales</taxon>
        <taxon>Mycobacteriaceae</taxon>
        <taxon>Mycobacterium</taxon>
        <taxon>Mycobacterium simiae complex</taxon>
    </lineage>
</organism>
<dbReference type="EMBL" id="BFCH01000001">
    <property type="protein sequence ID" value="GBG35742.1"/>
    <property type="molecule type" value="Genomic_DNA"/>
</dbReference>
<feature type="compositionally biased region" description="Low complexity" evidence="1">
    <location>
        <begin position="109"/>
        <end position="123"/>
    </location>
</feature>
<feature type="region of interest" description="Disordered" evidence="1">
    <location>
        <begin position="109"/>
        <end position="196"/>
    </location>
</feature>